<dbReference type="SUPFAM" id="SSF52540">
    <property type="entry name" value="P-loop containing nucleoside triphosphate hydrolases"/>
    <property type="match status" value="1"/>
</dbReference>
<gene>
    <name evidence="12" type="ORF">PPERSA_02031</name>
</gene>
<dbReference type="Pfam" id="PF00071">
    <property type="entry name" value="Ras"/>
    <property type="match status" value="1"/>
</dbReference>
<evidence type="ECO:0000256" key="7">
    <source>
        <dbReference type="ARBA" id="ARBA00023134"/>
    </source>
</evidence>
<evidence type="ECO:0000256" key="11">
    <source>
        <dbReference type="SAM" id="MobiDB-lite"/>
    </source>
</evidence>
<keyword evidence="5" id="KW-0547">Nucleotide-binding</keyword>
<accession>A0A0V0QF77</accession>
<evidence type="ECO:0000256" key="5">
    <source>
        <dbReference type="ARBA" id="ARBA00022741"/>
    </source>
</evidence>
<dbReference type="GO" id="GO:0005886">
    <property type="term" value="C:plasma membrane"/>
    <property type="evidence" value="ECO:0007669"/>
    <property type="project" value="UniProtKB-SubCell"/>
</dbReference>
<dbReference type="InterPro" id="IPR050305">
    <property type="entry name" value="Small_GTPase_Rab"/>
</dbReference>
<name>A0A0V0QF77_PSEPJ</name>
<evidence type="ECO:0000256" key="9">
    <source>
        <dbReference type="ARBA" id="ARBA00023288"/>
    </source>
</evidence>
<comment type="similarity">
    <text evidence="2">Belongs to the small GTPase superfamily. Rab family.</text>
</comment>
<feature type="region of interest" description="Disordered" evidence="11">
    <location>
        <begin position="180"/>
        <end position="210"/>
    </location>
</feature>
<dbReference type="PRINTS" id="PR00449">
    <property type="entry name" value="RASTRNSFRMNG"/>
</dbReference>
<keyword evidence="4" id="KW-1003">Cell membrane</keyword>
<dbReference type="SMART" id="SM00175">
    <property type="entry name" value="RAB"/>
    <property type="match status" value="1"/>
</dbReference>
<dbReference type="GO" id="GO:0005525">
    <property type="term" value="F:GTP binding"/>
    <property type="evidence" value="ECO:0007669"/>
    <property type="project" value="UniProtKB-KW"/>
</dbReference>
<evidence type="ECO:0000256" key="8">
    <source>
        <dbReference type="ARBA" id="ARBA00023136"/>
    </source>
</evidence>
<dbReference type="GO" id="GO:0015031">
    <property type="term" value="P:protein transport"/>
    <property type="evidence" value="ECO:0007669"/>
    <property type="project" value="UniProtKB-KW"/>
</dbReference>
<dbReference type="SMART" id="SM00173">
    <property type="entry name" value="RAS"/>
    <property type="match status" value="1"/>
</dbReference>
<keyword evidence="3" id="KW-0813">Transport</keyword>
<dbReference type="GO" id="GO:0003924">
    <property type="term" value="F:GTPase activity"/>
    <property type="evidence" value="ECO:0007669"/>
    <property type="project" value="InterPro"/>
</dbReference>
<keyword evidence="7" id="KW-0342">GTP-binding</keyword>
<dbReference type="InterPro" id="IPR027417">
    <property type="entry name" value="P-loop_NTPase"/>
</dbReference>
<dbReference type="FunFam" id="3.40.50.300:FF:000363">
    <property type="entry name" value="Secretion related GTPase srgA"/>
    <property type="match status" value="1"/>
</dbReference>
<dbReference type="OMA" id="FIERHGN"/>
<comment type="subcellular location">
    <subcellularLocation>
        <location evidence="1">Cell membrane</location>
        <topology evidence="1">Lipid-anchor</topology>
        <orientation evidence="1">Cytoplasmic side</orientation>
    </subcellularLocation>
</comment>
<evidence type="ECO:0000256" key="6">
    <source>
        <dbReference type="ARBA" id="ARBA00022927"/>
    </source>
</evidence>
<evidence type="ECO:0000256" key="10">
    <source>
        <dbReference type="ARBA" id="ARBA00023289"/>
    </source>
</evidence>
<comment type="caution">
    <text evidence="12">The sequence shown here is derived from an EMBL/GenBank/DDBJ whole genome shotgun (WGS) entry which is preliminary data.</text>
</comment>
<keyword evidence="6" id="KW-0653">Protein transport</keyword>
<dbReference type="InterPro" id="IPR001806">
    <property type="entry name" value="Small_GTPase"/>
</dbReference>
<reference evidence="12 13" key="1">
    <citation type="journal article" date="2015" name="Sci. Rep.">
        <title>Genome of the facultative scuticociliatosis pathogen Pseudocohnilembus persalinus provides insight into its virulence through horizontal gene transfer.</title>
        <authorList>
            <person name="Xiong J."/>
            <person name="Wang G."/>
            <person name="Cheng J."/>
            <person name="Tian M."/>
            <person name="Pan X."/>
            <person name="Warren A."/>
            <person name="Jiang C."/>
            <person name="Yuan D."/>
            <person name="Miao W."/>
        </authorList>
    </citation>
    <scope>NUCLEOTIDE SEQUENCE [LARGE SCALE GENOMIC DNA]</scope>
    <source>
        <strain evidence="12">36N120E</strain>
    </source>
</reference>
<dbReference type="Gene3D" id="3.40.50.300">
    <property type="entry name" value="P-loop containing nucleotide triphosphate hydrolases"/>
    <property type="match status" value="1"/>
</dbReference>
<protein>
    <submittedName>
        <fullName evidence="12">p-loop containing nucleoside triphosphate hydrolase</fullName>
    </submittedName>
</protein>
<dbReference type="SMART" id="SM00174">
    <property type="entry name" value="RHO"/>
    <property type="match status" value="1"/>
</dbReference>
<organism evidence="12 13">
    <name type="scientific">Pseudocohnilembus persalinus</name>
    <name type="common">Ciliate</name>
    <dbReference type="NCBI Taxonomy" id="266149"/>
    <lineage>
        <taxon>Eukaryota</taxon>
        <taxon>Sar</taxon>
        <taxon>Alveolata</taxon>
        <taxon>Ciliophora</taxon>
        <taxon>Intramacronucleata</taxon>
        <taxon>Oligohymenophorea</taxon>
        <taxon>Scuticociliatia</taxon>
        <taxon>Philasterida</taxon>
        <taxon>Pseudocohnilembidae</taxon>
        <taxon>Pseudocohnilembus</taxon>
    </lineage>
</organism>
<dbReference type="OrthoDB" id="9989112at2759"/>
<dbReference type="AlphaFoldDB" id="A0A0V0QF77"/>
<evidence type="ECO:0000256" key="2">
    <source>
        <dbReference type="ARBA" id="ARBA00006270"/>
    </source>
</evidence>
<dbReference type="PANTHER" id="PTHR47980">
    <property type="entry name" value="LD44762P"/>
    <property type="match status" value="1"/>
</dbReference>
<evidence type="ECO:0000313" key="13">
    <source>
        <dbReference type="Proteomes" id="UP000054937"/>
    </source>
</evidence>
<dbReference type="PROSITE" id="PS51420">
    <property type="entry name" value="RHO"/>
    <property type="match status" value="1"/>
</dbReference>
<dbReference type="Proteomes" id="UP000054937">
    <property type="component" value="Unassembled WGS sequence"/>
</dbReference>
<dbReference type="SMART" id="SM00176">
    <property type="entry name" value="RAN"/>
    <property type="match status" value="1"/>
</dbReference>
<evidence type="ECO:0000256" key="3">
    <source>
        <dbReference type="ARBA" id="ARBA00022448"/>
    </source>
</evidence>
<proteinExistence type="inferred from homology"/>
<keyword evidence="13" id="KW-1185">Reference proteome</keyword>
<keyword evidence="8" id="KW-0472">Membrane</keyword>
<keyword evidence="9" id="KW-0449">Lipoprotein</keyword>
<dbReference type="InParanoid" id="A0A0V0QF77"/>
<dbReference type="InterPro" id="IPR005225">
    <property type="entry name" value="Small_GTP-bd"/>
</dbReference>
<keyword evidence="10" id="KW-0636">Prenylation</keyword>
<dbReference type="PROSITE" id="PS51421">
    <property type="entry name" value="RAS"/>
    <property type="match status" value="1"/>
</dbReference>
<evidence type="ECO:0000256" key="1">
    <source>
        <dbReference type="ARBA" id="ARBA00004342"/>
    </source>
</evidence>
<evidence type="ECO:0000313" key="12">
    <source>
        <dbReference type="EMBL" id="KRX00852.1"/>
    </source>
</evidence>
<evidence type="ECO:0000256" key="4">
    <source>
        <dbReference type="ARBA" id="ARBA00022475"/>
    </source>
</evidence>
<sequence length="210" mass="23523">MASLKQDYDYLFKLLLIGNSSVGKSSLLLRFSENIFNESFLPTIGVDFKIRTFDLQGKAVKLQIWDTAGQERFKTITSSYYKGAHGIILVYDITDKQTLKDIENWLSEVDKFANENVAKLLVGNKCDLESQRQVTFEEGKEFAESLGIKFIETSAKSANNVDKAFFTLANEIKSVIAKSDDTTTTNTGNNKPKKIKTDTVSQKNKKSGCC</sequence>
<dbReference type="EMBL" id="LDAU01000181">
    <property type="protein sequence ID" value="KRX00852.1"/>
    <property type="molecule type" value="Genomic_DNA"/>
</dbReference>
<dbReference type="PROSITE" id="PS51419">
    <property type="entry name" value="RAB"/>
    <property type="match status" value="1"/>
</dbReference>
<dbReference type="NCBIfam" id="TIGR00231">
    <property type="entry name" value="small_GTP"/>
    <property type="match status" value="1"/>
</dbReference>
<keyword evidence="12" id="KW-0378">Hydrolase</keyword>